<feature type="compositionally biased region" description="Acidic residues" evidence="1">
    <location>
        <begin position="50"/>
        <end position="62"/>
    </location>
</feature>
<proteinExistence type="predicted"/>
<evidence type="ECO:0000256" key="1">
    <source>
        <dbReference type="SAM" id="MobiDB-lite"/>
    </source>
</evidence>
<keyword evidence="3" id="KW-1185">Reference proteome</keyword>
<dbReference type="InterPro" id="IPR009635">
    <property type="entry name" value="NPDC1"/>
</dbReference>
<feature type="region of interest" description="Disordered" evidence="1">
    <location>
        <begin position="1"/>
        <end position="109"/>
    </location>
</feature>
<name>A0ABY7GB83_MYAAR</name>
<protein>
    <submittedName>
        <fullName evidence="2">NPDC1-like protein</fullName>
    </submittedName>
</protein>
<dbReference type="EMBL" id="CP111028">
    <property type="protein sequence ID" value="WAR30503.1"/>
    <property type="molecule type" value="Genomic_DNA"/>
</dbReference>
<dbReference type="PANTHER" id="PTHR23352:SF2">
    <property type="entry name" value="NEURAL PROLIFERATION DIFFERENTIATION AND CONTROL PROTEIN 1"/>
    <property type="match status" value="1"/>
</dbReference>
<dbReference type="Proteomes" id="UP001164746">
    <property type="component" value="Chromosome 17"/>
</dbReference>
<gene>
    <name evidence="2" type="ORF">MAR_033045</name>
</gene>
<sequence>MRRKVKAASDVDYPAYGVTGPTKERLPSPGDRKLAQSAQMANGEMKHDASEDESEEENEEGDYTVYECPGLAPTGEMEVRNPLFTGDAQTPVNGETPANLPHPPQQQEE</sequence>
<evidence type="ECO:0000313" key="2">
    <source>
        <dbReference type="EMBL" id="WAR30503.1"/>
    </source>
</evidence>
<dbReference type="PANTHER" id="PTHR23352">
    <property type="entry name" value="NEURAL PROLIFERATION DIFFERENTIATION AND CONTROL PROTEIN-1 NPDC-1 PROTEIN"/>
    <property type="match status" value="1"/>
</dbReference>
<reference evidence="2" key="1">
    <citation type="submission" date="2022-11" db="EMBL/GenBank/DDBJ databases">
        <title>Centuries of genome instability and evolution in soft-shell clam transmissible cancer (bioRxiv).</title>
        <authorList>
            <person name="Hart S.F.M."/>
            <person name="Yonemitsu M.A."/>
            <person name="Giersch R.M."/>
            <person name="Beal B.F."/>
            <person name="Arriagada G."/>
            <person name="Davis B.W."/>
            <person name="Ostrander E.A."/>
            <person name="Goff S.P."/>
            <person name="Metzger M.J."/>
        </authorList>
    </citation>
    <scope>NUCLEOTIDE SEQUENCE</scope>
    <source>
        <strain evidence="2">MELC-2E11</strain>
        <tissue evidence="2">Siphon/mantle</tissue>
    </source>
</reference>
<feature type="compositionally biased region" description="Basic and acidic residues" evidence="1">
    <location>
        <begin position="22"/>
        <end position="34"/>
    </location>
</feature>
<accession>A0ABY7GB83</accession>
<evidence type="ECO:0000313" key="3">
    <source>
        <dbReference type="Proteomes" id="UP001164746"/>
    </source>
</evidence>
<feature type="compositionally biased region" description="Pro residues" evidence="1">
    <location>
        <begin position="100"/>
        <end position="109"/>
    </location>
</feature>
<dbReference type="Pfam" id="PF06809">
    <property type="entry name" value="NPDC1"/>
    <property type="match status" value="1"/>
</dbReference>
<organism evidence="2 3">
    <name type="scientific">Mya arenaria</name>
    <name type="common">Soft-shell clam</name>
    <dbReference type="NCBI Taxonomy" id="6604"/>
    <lineage>
        <taxon>Eukaryota</taxon>
        <taxon>Metazoa</taxon>
        <taxon>Spiralia</taxon>
        <taxon>Lophotrochozoa</taxon>
        <taxon>Mollusca</taxon>
        <taxon>Bivalvia</taxon>
        <taxon>Autobranchia</taxon>
        <taxon>Heteroconchia</taxon>
        <taxon>Euheterodonta</taxon>
        <taxon>Imparidentia</taxon>
        <taxon>Neoheterodontei</taxon>
        <taxon>Myida</taxon>
        <taxon>Myoidea</taxon>
        <taxon>Myidae</taxon>
        <taxon>Mya</taxon>
    </lineage>
</organism>